<feature type="compositionally biased region" description="Basic and acidic residues" evidence="1">
    <location>
        <begin position="180"/>
        <end position="191"/>
    </location>
</feature>
<gene>
    <name evidence="3" type="ORF">BSTOLATCC_MIC20251</name>
</gene>
<dbReference type="InterPro" id="IPR035445">
    <property type="entry name" value="GYF-like_dom_sf"/>
</dbReference>
<dbReference type="Gene3D" id="3.30.1490.40">
    <property type="match status" value="1"/>
</dbReference>
<feature type="domain" description="GYF" evidence="2">
    <location>
        <begin position="272"/>
        <end position="327"/>
    </location>
</feature>
<organism evidence="3 4">
    <name type="scientific">Blepharisma stoltei</name>
    <dbReference type="NCBI Taxonomy" id="1481888"/>
    <lineage>
        <taxon>Eukaryota</taxon>
        <taxon>Sar</taxon>
        <taxon>Alveolata</taxon>
        <taxon>Ciliophora</taxon>
        <taxon>Postciliodesmatophora</taxon>
        <taxon>Heterotrichea</taxon>
        <taxon>Heterotrichida</taxon>
        <taxon>Blepharismidae</taxon>
        <taxon>Blepharisma</taxon>
    </lineage>
</organism>
<accession>A0AAU9IQV6</accession>
<evidence type="ECO:0000313" key="4">
    <source>
        <dbReference type="Proteomes" id="UP001162131"/>
    </source>
</evidence>
<feature type="region of interest" description="Disordered" evidence="1">
    <location>
        <begin position="180"/>
        <end position="220"/>
    </location>
</feature>
<proteinExistence type="predicted"/>
<reference evidence="3" key="1">
    <citation type="submission" date="2021-09" db="EMBL/GenBank/DDBJ databases">
        <authorList>
            <consortium name="AG Swart"/>
            <person name="Singh M."/>
            <person name="Singh A."/>
            <person name="Seah K."/>
            <person name="Emmerich C."/>
        </authorList>
    </citation>
    <scope>NUCLEOTIDE SEQUENCE</scope>
    <source>
        <strain evidence="3">ATCC30299</strain>
    </source>
</reference>
<dbReference type="PANTHER" id="PTHR46695">
    <property type="entry name" value="ZINC FINGER CCCH DOMAIN-CONTAINING PROTEIN 44-RELATED"/>
    <property type="match status" value="1"/>
</dbReference>
<evidence type="ECO:0000313" key="3">
    <source>
        <dbReference type="EMBL" id="CAG9317946.1"/>
    </source>
</evidence>
<dbReference type="SMART" id="SM00444">
    <property type="entry name" value="GYF"/>
    <property type="match status" value="1"/>
</dbReference>
<dbReference type="Pfam" id="PF02213">
    <property type="entry name" value="GYF"/>
    <property type="match status" value="1"/>
</dbReference>
<dbReference type="AlphaFoldDB" id="A0AAU9IQV6"/>
<dbReference type="Proteomes" id="UP001162131">
    <property type="component" value="Unassembled WGS sequence"/>
</dbReference>
<sequence>MSDAQRPRKLNPNYKQESNWRHKKHTNNAFHKYTREAILNAYYECPFPAVPLTEAVLPLYSSPPLHPFIEMHPNYREELGDEINSRKPAPREKQVEQVPEWYTESGTKDVPSPDKSPTEQNTAEAKPEKPENGAIDINDVQDEFGKIDLVVEEKLKTQVEEDEAFPEWDEVDDPEAKDIEEPFEKPSKSNKETQPQSKQEEALLQSQINQQASQPSQSIQPQQASKLIPFYDASLLTYQCSIKNPFAVTLAECAMLGSDNLAYFMPFSKPFEKFWFYKDLAKKVQGPFCTIEMFNWSVRGCFPPDLEIAKENTENFVPMNNFFLQLASTPQPKSNEQAKEAEIKVKESEPKAAEKSQQPETKFGNTYNEMFPAFEPSKHEVSNNKSKRNEDNAWEEVKKNKPSTKSTRGKAK</sequence>
<name>A0AAU9IQV6_9CILI</name>
<feature type="compositionally biased region" description="Low complexity" evidence="1">
    <location>
        <begin position="205"/>
        <end position="220"/>
    </location>
</feature>
<evidence type="ECO:0000256" key="1">
    <source>
        <dbReference type="SAM" id="MobiDB-lite"/>
    </source>
</evidence>
<feature type="compositionally biased region" description="Basic and acidic residues" evidence="1">
    <location>
        <begin position="84"/>
        <end position="95"/>
    </location>
</feature>
<feature type="compositionally biased region" description="Basic and acidic residues" evidence="1">
    <location>
        <begin position="336"/>
        <end position="354"/>
    </location>
</feature>
<dbReference type="PANTHER" id="PTHR46695:SF5">
    <property type="entry name" value="RNA POLYMERASE-ASSOCIATED PROTEIN RTF1 HOMOLOG"/>
    <property type="match status" value="1"/>
</dbReference>
<dbReference type="PROSITE" id="PS50829">
    <property type="entry name" value="GYF"/>
    <property type="match status" value="1"/>
</dbReference>
<protein>
    <recommendedName>
        <fullName evidence="2">GYF domain-containing protein</fullName>
    </recommendedName>
</protein>
<feature type="region of interest" description="Disordered" evidence="1">
    <location>
        <begin position="84"/>
        <end position="135"/>
    </location>
</feature>
<feature type="compositionally biased region" description="Polar residues" evidence="1">
    <location>
        <begin position="355"/>
        <end position="368"/>
    </location>
</feature>
<keyword evidence="4" id="KW-1185">Reference proteome</keyword>
<evidence type="ECO:0000259" key="2">
    <source>
        <dbReference type="PROSITE" id="PS50829"/>
    </source>
</evidence>
<comment type="caution">
    <text evidence="3">The sequence shown here is derived from an EMBL/GenBank/DDBJ whole genome shotgun (WGS) entry which is preliminary data.</text>
</comment>
<dbReference type="InterPro" id="IPR003169">
    <property type="entry name" value="GYF"/>
</dbReference>
<feature type="compositionally biased region" description="Basic and acidic residues" evidence="1">
    <location>
        <begin position="376"/>
        <end position="399"/>
    </location>
</feature>
<dbReference type="EMBL" id="CAJZBQ010000019">
    <property type="protein sequence ID" value="CAG9317946.1"/>
    <property type="molecule type" value="Genomic_DNA"/>
</dbReference>
<feature type="region of interest" description="Disordered" evidence="1">
    <location>
        <begin position="330"/>
        <end position="412"/>
    </location>
</feature>
<dbReference type="SUPFAM" id="SSF55277">
    <property type="entry name" value="GYF domain"/>
    <property type="match status" value="1"/>
</dbReference>